<dbReference type="EMBL" id="JAEMUH010000007">
    <property type="protein sequence ID" value="MBJ7550745.1"/>
    <property type="molecule type" value="Genomic_DNA"/>
</dbReference>
<dbReference type="RefSeq" id="WP_199462359.1">
    <property type="nucleotide sequence ID" value="NZ_JAEMUH010000007.1"/>
</dbReference>
<comment type="caution">
    <text evidence="1">The sequence shown here is derived from an EMBL/GenBank/DDBJ whole genome shotgun (WGS) entry which is preliminary data.</text>
</comment>
<reference evidence="1 2" key="1">
    <citation type="submission" date="2020-12" db="EMBL/GenBank/DDBJ databases">
        <title>Comparative genome analysis of fungal antagonists Marinomonas ostreistagni 398 and M. spartinae 468.</title>
        <authorList>
            <person name="Fields J.L."/>
            <person name="Mavrodi O.V."/>
            <person name="Biber P.D."/>
            <person name="Indest K.J."/>
            <person name="Mavrodi D.V."/>
        </authorList>
    </citation>
    <scope>NUCLEOTIDE SEQUENCE [LARGE SCALE GENOMIC DNA]</scope>
    <source>
        <strain evidence="1 2">USM7</strain>
    </source>
</reference>
<accession>A0ABS0ZAS0</accession>
<evidence type="ECO:0008006" key="3">
    <source>
        <dbReference type="Google" id="ProtNLM"/>
    </source>
</evidence>
<organism evidence="1 2">
    <name type="scientific">Marinomonas ostreistagni</name>
    <dbReference type="NCBI Taxonomy" id="359209"/>
    <lineage>
        <taxon>Bacteria</taxon>
        <taxon>Pseudomonadati</taxon>
        <taxon>Pseudomonadota</taxon>
        <taxon>Gammaproteobacteria</taxon>
        <taxon>Oceanospirillales</taxon>
        <taxon>Oceanospirillaceae</taxon>
        <taxon>Marinomonas</taxon>
    </lineage>
</organism>
<protein>
    <recommendedName>
        <fullName evidence="3">Prophage minor tail protein Z (GPZ)</fullName>
    </recommendedName>
</protein>
<evidence type="ECO:0000313" key="2">
    <source>
        <dbReference type="Proteomes" id="UP000598488"/>
    </source>
</evidence>
<dbReference type="Proteomes" id="UP000598488">
    <property type="component" value="Unassembled WGS sequence"/>
</dbReference>
<evidence type="ECO:0000313" key="1">
    <source>
        <dbReference type="EMBL" id="MBJ7550745.1"/>
    </source>
</evidence>
<proteinExistence type="predicted"/>
<name>A0ABS0ZAS0_9GAMM</name>
<sequence length="177" mass="20382">MIQIDIDTAQLVPSLGAIELTQKEINAVAHRAHQRTAKAVQRHVLKVLSKELETKNTKAMRRRIVLKRRDGKFSLFVGLNDLPVSSLKGRMKQVSNGVVFRSQRFEKAFIAKMPSGKKSAWRRRNKNRNSLVEVKMPIQRDADAAIRRQIYDDIVELFRHHFETDIKGRMAKKAAKL</sequence>
<gene>
    <name evidence="1" type="ORF">JHD44_08630</name>
</gene>
<keyword evidence="2" id="KW-1185">Reference proteome</keyword>